<protein>
    <submittedName>
        <fullName evidence="1">Uncharacterized protein</fullName>
    </submittedName>
</protein>
<evidence type="ECO:0000313" key="2">
    <source>
        <dbReference type="EMBL" id="AZQ93660.1"/>
    </source>
</evidence>
<sequence length="123" mass="14176">MKIQQMQQIKASRENLMAFLHITEIKAINKNLADDVDVNHMNFDAICDTVLEQYQDKKINNKQASNIFEILADANENLKTEKFRADGAGAIFMFSEEHNAYLFYCKGGKKELNKLIKENGRFV</sequence>
<name>A0A3Q9GE28_MORCA</name>
<dbReference type="Proteomes" id="UP000280228">
    <property type="component" value="Chromosome"/>
</dbReference>
<dbReference type="AlphaFoldDB" id="A0A3Q9GE28"/>
<evidence type="ECO:0000313" key="3">
    <source>
        <dbReference type="Proteomes" id="UP000280228"/>
    </source>
</evidence>
<dbReference type="RefSeq" id="WP_126705109.1">
    <property type="nucleotide sequence ID" value="NZ_CP034662.1"/>
</dbReference>
<accession>A0A3Q9GE28</accession>
<dbReference type="CDD" id="cd22937">
    <property type="entry name" value="AcrIF14"/>
    <property type="match status" value="1"/>
</dbReference>
<organism evidence="1 3">
    <name type="scientific">Moraxella catarrhalis</name>
    <name type="common">Branhamella catarrhalis</name>
    <dbReference type="NCBI Taxonomy" id="480"/>
    <lineage>
        <taxon>Bacteria</taxon>
        <taxon>Pseudomonadati</taxon>
        <taxon>Pseudomonadota</taxon>
        <taxon>Gammaproteobacteria</taxon>
        <taxon>Moraxellales</taxon>
        <taxon>Moraxellaceae</taxon>
        <taxon>Moraxella</taxon>
    </lineage>
</organism>
<dbReference type="EMBL" id="CP034662">
    <property type="protein sequence ID" value="AZQ93423.1"/>
    <property type="molecule type" value="Genomic_DNA"/>
</dbReference>
<gene>
    <name evidence="1" type="ORF">EJK53_1539</name>
    <name evidence="2" type="ORF">EJK53_1590</name>
</gene>
<evidence type="ECO:0000313" key="1">
    <source>
        <dbReference type="EMBL" id="AZQ93423.1"/>
    </source>
</evidence>
<dbReference type="EMBL" id="CP034662">
    <property type="protein sequence ID" value="AZQ93660.1"/>
    <property type="molecule type" value="Genomic_DNA"/>
</dbReference>
<reference evidence="1 3" key="1">
    <citation type="submission" date="2018-12" db="EMBL/GenBank/DDBJ databases">
        <title>Persistence of Moraxella catarrhalis in Chronic Obstructive Pulmonary Disease and Regulation of the Hag/MID Adhesin.</title>
        <authorList>
            <person name="Murphy T."/>
            <person name="Zhao X."/>
            <person name="Vyas G."/>
            <person name="Aluvathingal J."/>
            <person name="Nadendla S."/>
            <person name="Tallon L."/>
            <person name="Tettelin H."/>
        </authorList>
    </citation>
    <scope>NUCLEOTIDE SEQUENCE [LARGE SCALE GENOMIC DNA]</scope>
    <source>
        <strain evidence="1 3">46P58B1</strain>
    </source>
</reference>
<proteinExistence type="predicted"/>